<protein>
    <recommendedName>
        <fullName evidence="4">Ornithine cyclodeaminase</fullName>
    </recommendedName>
</protein>
<dbReference type="InterPro" id="IPR036291">
    <property type="entry name" value="NAD(P)-bd_dom_sf"/>
</dbReference>
<evidence type="ECO:0000313" key="3">
    <source>
        <dbReference type="Proteomes" id="UP000240880"/>
    </source>
</evidence>
<accession>A0A2R6A669</accession>
<dbReference type="InterPro" id="IPR003462">
    <property type="entry name" value="ODC_Mu_crystall"/>
</dbReference>
<evidence type="ECO:0008006" key="4">
    <source>
        <dbReference type="Google" id="ProtNLM"/>
    </source>
</evidence>
<gene>
    <name evidence="2" type="ORF">B9Q01_09570</name>
</gene>
<dbReference type="AlphaFoldDB" id="A0A2R6A669"/>
<dbReference type="Proteomes" id="UP000240880">
    <property type="component" value="Unassembled WGS sequence"/>
</dbReference>
<dbReference type="FunFam" id="3.40.50.720:FF:000311">
    <property type="entry name" value="Ornithine cyclodeaminase"/>
    <property type="match status" value="1"/>
</dbReference>
<dbReference type="Gene3D" id="3.40.50.720">
    <property type="entry name" value="NAD(P)-binding Rossmann-like Domain"/>
    <property type="match status" value="1"/>
</dbReference>
<dbReference type="EMBL" id="NEXC01000122">
    <property type="protein sequence ID" value="PSN81890.1"/>
    <property type="molecule type" value="Genomic_DNA"/>
</dbReference>
<dbReference type="GO" id="GO:0016491">
    <property type="term" value="F:oxidoreductase activity"/>
    <property type="evidence" value="ECO:0007669"/>
    <property type="project" value="UniProtKB-ARBA"/>
</dbReference>
<dbReference type="GO" id="GO:0019752">
    <property type="term" value="P:carboxylic acid metabolic process"/>
    <property type="evidence" value="ECO:0007669"/>
    <property type="project" value="UniProtKB-ARBA"/>
</dbReference>
<name>A0A2R6A669_9ARCH</name>
<evidence type="ECO:0000313" key="2">
    <source>
        <dbReference type="EMBL" id="PSN81890.1"/>
    </source>
</evidence>
<organism evidence="2 3">
    <name type="scientific">Candidatus Marsarchaeota G1 archaeon OSP_D</name>
    <dbReference type="NCBI Taxonomy" id="1978155"/>
    <lineage>
        <taxon>Archaea</taxon>
        <taxon>Candidatus Marsarchaeota</taxon>
        <taxon>Candidatus Marsarchaeota group 1</taxon>
    </lineage>
</organism>
<dbReference type="PANTHER" id="PTHR13812">
    <property type="entry name" value="KETIMINE REDUCTASE MU-CRYSTALLIN"/>
    <property type="match status" value="1"/>
</dbReference>
<proteinExistence type="inferred from homology"/>
<sequence length="360" mass="39740">MIWVFECVYFLGNDAHTVFCFMIQKVFWIVINKKSMVYIITEKHVYSVLSMQHSIDAVEKAAVNFVKSKRKVPKRILLRPQENQGSFLISGAHIESCPTLVKIASSYPDNKKLGLPTVGSIVLLFDPKTGSPIAIISANRLTAIKTGAVSALSFKYLARRDSKTIGIIGSGVEAWSHLEAALCTLNLKKCLVFSLNLKRAKTFCEKVEQTFKLESDVAQIVTELVKEADIVVTATTSQKPVFNGNDLREGTHVCAIGSFTPDASELDVTTIKKASAIYVDNWEATKVGDLRIPLERKIISKNSIIHIGEVITNKKQGRMDDKQITVFKSVGGAPYDVAVANLVFVNALEKNQYTLIDLNG</sequence>
<dbReference type="SUPFAM" id="SSF51735">
    <property type="entry name" value="NAD(P)-binding Rossmann-fold domains"/>
    <property type="match status" value="1"/>
</dbReference>
<dbReference type="InterPro" id="IPR023401">
    <property type="entry name" value="ODC_N"/>
</dbReference>
<evidence type="ECO:0000256" key="1">
    <source>
        <dbReference type="ARBA" id="ARBA00008903"/>
    </source>
</evidence>
<comment type="similarity">
    <text evidence="1">Belongs to the ornithine cyclodeaminase/mu-crystallin family.</text>
</comment>
<comment type="caution">
    <text evidence="2">The sequence shown here is derived from an EMBL/GenBank/DDBJ whole genome shotgun (WGS) entry which is preliminary data.</text>
</comment>
<dbReference type="PANTHER" id="PTHR13812:SF19">
    <property type="entry name" value="KETIMINE REDUCTASE MU-CRYSTALLIN"/>
    <property type="match status" value="1"/>
</dbReference>
<dbReference type="PIRSF" id="PIRSF001439">
    <property type="entry name" value="CryM"/>
    <property type="match status" value="1"/>
</dbReference>
<dbReference type="Gene3D" id="3.30.1780.10">
    <property type="entry name" value="ornithine cyclodeaminase, domain 1"/>
    <property type="match status" value="1"/>
</dbReference>
<dbReference type="Pfam" id="PF02423">
    <property type="entry name" value="OCD_Mu_crystall"/>
    <property type="match status" value="1"/>
</dbReference>
<reference evidence="2 3" key="1">
    <citation type="submission" date="2017-04" db="EMBL/GenBank/DDBJ databases">
        <title>Novel microbial lineages endemic to geothermal iron-oxide mats fill important gaps in the evolutionary history of Archaea.</title>
        <authorList>
            <person name="Jay Z.J."/>
            <person name="Beam J.P."/>
            <person name="Dlakic M."/>
            <person name="Rusch D.B."/>
            <person name="Kozubal M.A."/>
            <person name="Inskeep W.P."/>
        </authorList>
    </citation>
    <scope>NUCLEOTIDE SEQUENCE [LARGE SCALE GENOMIC DNA]</scope>
    <source>
        <strain evidence="2">OSP_D</strain>
    </source>
</reference>
<dbReference type="GO" id="GO:0005737">
    <property type="term" value="C:cytoplasm"/>
    <property type="evidence" value="ECO:0007669"/>
    <property type="project" value="TreeGrafter"/>
</dbReference>